<name>A0A6C7E6N5_ILUCY</name>
<protein>
    <recommendedName>
        <fullName evidence="3">Blue (type 1) copper domain-containing protein</fullName>
    </recommendedName>
</protein>
<proteinExistence type="predicted"/>
<dbReference type="SUPFAM" id="SSF49503">
    <property type="entry name" value="Cupredoxins"/>
    <property type="match status" value="2"/>
</dbReference>
<dbReference type="Gene3D" id="2.60.40.420">
    <property type="entry name" value="Cupredoxins - blue copper proteins"/>
    <property type="match status" value="1"/>
</dbReference>
<organism evidence="1 2">
    <name type="scientific">Ilumatobacter coccineus (strain NBRC 103263 / KCTC 29153 / YM16-304)</name>
    <dbReference type="NCBI Taxonomy" id="1313172"/>
    <lineage>
        <taxon>Bacteria</taxon>
        <taxon>Bacillati</taxon>
        <taxon>Actinomycetota</taxon>
        <taxon>Acidimicrobiia</taxon>
        <taxon>Acidimicrobiales</taxon>
        <taxon>Ilumatobacteraceae</taxon>
        <taxon>Ilumatobacter</taxon>
    </lineage>
</organism>
<dbReference type="AlphaFoldDB" id="A0A6C7E6N5"/>
<evidence type="ECO:0008006" key="3">
    <source>
        <dbReference type="Google" id="ProtNLM"/>
    </source>
</evidence>
<sequence length="293" mass="30881">MARRAARRVVPLLRDFRMVVGAAFLVLLLGACGDDGPEPTVAAVTISMADFTIDVPDVVPSGLVEVRGLNEGELTHQAVFARLSEGQTAAEYVEAYLGDVAGTLEESDLRGGVQLVRPAEEQTVTVDLEPGHYVVLCSLPGPEAGENHLSNGMWEEFTVEGTTSDAPNRVDLVKSDGRIELIDWAFDLPDTLAAGGVYTVVNSGTQVHEIGMAELADGATSDDVVAFLTGQAEADAPPPIDDLSGVGFLSPGESQTLPIDVASGSYVFVCYIPDPNDGIPHFLKGMISVVDVE</sequence>
<dbReference type="Proteomes" id="UP000011863">
    <property type="component" value="Chromosome"/>
</dbReference>
<dbReference type="InterPro" id="IPR008972">
    <property type="entry name" value="Cupredoxin"/>
</dbReference>
<dbReference type="RefSeq" id="WP_015440093.1">
    <property type="nucleotide sequence ID" value="NC_020520.1"/>
</dbReference>
<dbReference type="EMBL" id="AP012057">
    <property type="protein sequence ID" value="BAN00845.1"/>
    <property type="molecule type" value="Genomic_DNA"/>
</dbReference>
<dbReference type="OrthoDB" id="162678at2"/>
<evidence type="ECO:0000313" key="2">
    <source>
        <dbReference type="Proteomes" id="UP000011863"/>
    </source>
</evidence>
<dbReference type="KEGG" id="aym:YM304_05310"/>
<reference evidence="1 2" key="1">
    <citation type="journal article" date="2013" name="Int. J. Syst. Evol. Microbiol.">
        <title>Ilumatobacter nonamiense sp. nov. and Ilumatobacter coccineum sp. nov., isolated from seashore sand.</title>
        <authorList>
            <person name="Matsumoto A."/>
            <person name="Kasai H."/>
            <person name="Matsuo Y."/>
            <person name="Shizuri Y."/>
            <person name="Ichikawa N."/>
            <person name="Fujita N."/>
            <person name="Omura S."/>
            <person name="Takahashi Y."/>
        </authorList>
    </citation>
    <scope>NUCLEOTIDE SEQUENCE [LARGE SCALE GENOMIC DNA]</scope>
    <source>
        <strain evidence="2">NBRC 103263 / KCTC 29153 / YM16-304</strain>
    </source>
</reference>
<evidence type="ECO:0000313" key="1">
    <source>
        <dbReference type="EMBL" id="BAN00845.1"/>
    </source>
</evidence>
<keyword evidence="2" id="KW-1185">Reference proteome</keyword>
<gene>
    <name evidence="1" type="ORF">YM304_05310</name>
</gene>
<accession>A0A6C7E6N5</accession>
<dbReference type="PROSITE" id="PS51257">
    <property type="entry name" value="PROKAR_LIPOPROTEIN"/>
    <property type="match status" value="1"/>
</dbReference>